<name>A0A0C9WKR7_9AGAR</name>
<dbReference type="InterPro" id="IPR011010">
    <property type="entry name" value="DNA_brk_join_enz"/>
</dbReference>
<feature type="compositionally biased region" description="Polar residues" evidence="2">
    <location>
        <begin position="533"/>
        <end position="555"/>
    </location>
</feature>
<feature type="region of interest" description="Disordered" evidence="2">
    <location>
        <begin position="1"/>
        <end position="45"/>
    </location>
</feature>
<feature type="compositionally biased region" description="Basic and acidic residues" evidence="2">
    <location>
        <begin position="653"/>
        <end position="670"/>
    </location>
</feature>
<evidence type="ECO:0000256" key="1">
    <source>
        <dbReference type="ARBA" id="ARBA00023172"/>
    </source>
</evidence>
<dbReference type="Gene3D" id="1.10.443.10">
    <property type="entry name" value="Intergrase catalytic core"/>
    <property type="match status" value="1"/>
</dbReference>
<reference evidence="3 4" key="1">
    <citation type="submission" date="2014-04" db="EMBL/GenBank/DDBJ databases">
        <authorList>
            <consortium name="DOE Joint Genome Institute"/>
            <person name="Kuo A."/>
            <person name="Kohler A."/>
            <person name="Nagy L.G."/>
            <person name="Floudas D."/>
            <person name="Copeland A."/>
            <person name="Barry K.W."/>
            <person name="Cichocki N."/>
            <person name="Veneault-Fourrey C."/>
            <person name="LaButti K."/>
            <person name="Lindquist E.A."/>
            <person name="Lipzen A."/>
            <person name="Lundell T."/>
            <person name="Morin E."/>
            <person name="Murat C."/>
            <person name="Sun H."/>
            <person name="Tunlid A."/>
            <person name="Henrissat B."/>
            <person name="Grigoriev I.V."/>
            <person name="Hibbett D.S."/>
            <person name="Martin F."/>
            <person name="Nordberg H.P."/>
            <person name="Cantor M.N."/>
            <person name="Hua S.X."/>
        </authorList>
    </citation>
    <scope>NUCLEOTIDE SEQUENCE [LARGE SCALE GENOMIC DNA]</scope>
    <source>
        <strain evidence="3 4">LaAM-08-1</strain>
    </source>
</reference>
<keyword evidence="1" id="KW-0233">DNA recombination</keyword>
<reference evidence="4" key="2">
    <citation type="submission" date="2015-01" db="EMBL/GenBank/DDBJ databases">
        <title>Evolutionary Origins and Diversification of the Mycorrhizal Mutualists.</title>
        <authorList>
            <consortium name="DOE Joint Genome Institute"/>
            <consortium name="Mycorrhizal Genomics Consortium"/>
            <person name="Kohler A."/>
            <person name="Kuo A."/>
            <person name="Nagy L.G."/>
            <person name="Floudas D."/>
            <person name="Copeland A."/>
            <person name="Barry K.W."/>
            <person name="Cichocki N."/>
            <person name="Veneault-Fourrey C."/>
            <person name="LaButti K."/>
            <person name="Lindquist E.A."/>
            <person name="Lipzen A."/>
            <person name="Lundell T."/>
            <person name="Morin E."/>
            <person name="Murat C."/>
            <person name="Riley R."/>
            <person name="Ohm R."/>
            <person name="Sun H."/>
            <person name="Tunlid A."/>
            <person name="Henrissat B."/>
            <person name="Grigoriev I.V."/>
            <person name="Hibbett D.S."/>
            <person name="Martin F."/>
        </authorList>
    </citation>
    <scope>NUCLEOTIDE SEQUENCE [LARGE SCALE GENOMIC DNA]</scope>
    <source>
        <strain evidence="4">LaAM-08-1</strain>
    </source>
</reference>
<dbReference type="GO" id="GO:0003677">
    <property type="term" value="F:DNA binding"/>
    <property type="evidence" value="ECO:0007669"/>
    <property type="project" value="InterPro"/>
</dbReference>
<evidence type="ECO:0000256" key="2">
    <source>
        <dbReference type="SAM" id="MobiDB-lite"/>
    </source>
</evidence>
<dbReference type="Proteomes" id="UP000054477">
    <property type="component" value="Unassembled WGS sequence"/>
</dbReference>
<dbReference type="STRING" id="1095629.A0A0C9WKR7"/>
<organism evidence="3 4">
    <name type="scientific">Laccaria amethystina LaAM-08-1</name>
    <dbReference type="NCBI Taxonomy" id="1095629"/>
    <lineage>
        <taxon>Eukaryota</taxon>
        <taxon>Fungi</taxon>
        <taxon>Dikarya</taxon>
        <taxon>Basidiomycota</taxon>
        <taxon>Agaricomycotina</taxon>
        <taxon>Agaricomycetes</taxon>
        <taxon>Agaricomycetidae</taxon>
        <taxon>Agaricales</taxon>
        <taxon>Agaricineae</taxon>
        <taxon>Hydnangiaceae</taxon>
        <taxon>Laccaria</taxon>
    </lineage>
</organism>
<feature type="compositionally biased region" description="Basic residues" evidence="2">
    <location>
        <begin position="30"/>
        <end position="40"/>
    </location>
</feature>
<keyword evidence="4" id="KW-1185">Reference proteome</keyword>
<dbReference type="EMBL" id="KN838717">
    <property type="protein sequence ID" value="KIJ96574.1"/>
    <property type="molecule type" value="Genomic_DNA"/>
</dbReference>
<protein>
    <submittedName>
        <fullName evidence="3">Uncharacterized protein</fullName>
    </submittedName>
</protein>
<dbReference type="InterPro" id="IPR013762">
    <property type="entry name" value="Integrase-like_cat_sf"/>
</dbReference>
<feature type="region of interest" description="Disordered" evidence="2">
    <location>
        <begin position="638"/>
        <end position="670"/>
    </location>
</feature>
<proteinExistence type="predicted"/>
<evidence type="ECO:0000313" key="4">
    <source>
        <dbReference type="Proteomes" id="UP000054477"/>
    </source>
</evidence>
<dbReference type="OrthoDB" id="2976553at2759"/>
<dbReference type="GO" id="GO:0015074">
    <property type="term" value="P:DNA integration"/>
    <property type="evidence" value="ECO:0007669"/>
    <property type="project" value="InterPro"/>
</dbReference>
<dbReference type="GO" id="GO:0006310">
    <property type="term" value="P:DNA recombination"/>
    <property type="evidence" value="ECO:0007669"/>
    <property type="project" value="UniProtKB-KW"/>
</dbReference>
<sequence length="670" mass="75146">MGRRARTNVSAATANVATSKVTQGSAAAKPKPRASRKPRVKAAPLASLQETRNVEVKETTVVKNTDNAYDGHLDRGMRFLATLIEERRARGEDICSEGISTDEFEKVFDKPPNKYSAMAIEMFIVQKCFVQKLGKDTGYGIHGAFARDGDKYAGNYQLDEKTGEVKGCPARAPAVMAVLHAVKIRAAEKGHAAVHNHAEAITIEEVQKIMEWSEKTCPDNLLTLPVEDLETLMFRAEHALMRAFISSAFTLWTRCFELLTLQDQDIKNDCVGPAPYYFPHFKVVLENRKGWQHAKGYDGPRTGNIYDIYRQDIAAIDMNSHLPKWRTYLQKLQPNRKVEADDYIFPYIAPNGLIHPKRDMSYDLLQGLLTKFAAAAGLQKHYTTHCFQCGGAQYRFMFAPVGKRWPLSWIRWWGGWAIGEHVDTLMKYLLDSLQSFETGHGNVLHPIPLSTDQSFMGEHLATQPASGEQVQQISERVDRKLDEMMKTITTTLSSRAQPAPNIPDPSISFTGPERVSHTQLRASRAVSVPYTLPNVTESTNTSRETSPSERGTSSEPGVVISPTFRRYNFAIPDLGRAPGARQRAIKQWEEVDPITNHALRDWPKECLGRDKNRFISKYPDADKSISKLLEAIRWNNGTTCSSKYGTASKRKSKSPESPEPADARNEMVVD</sequence>
<evidence type="ECO:0000313" key="3">
    <source>
        <dbReference type="EMBL" id="KIJ96574.1"/>
    </source>
</evidence>
<gene>
    <name evidence="3" type="ORF">K443DRAFT_134107</name>
</gene>
<dbReference type="SUPFAM" id="SSF56349">
    <property type="entry name" value="DNA breaking-rejoining enzymes"/>
    <property type="match status" value="1"/>
</dbReference>
<feature type="compositionally biased region" description="Low complexity" evidence="2">
    <location>
        <begin position="7"/>
        <end position="29"/>
    </location>
</feature>
<feature type="region of interest" description="Disordered" evidence="2">
    <location>
        <begin position="532"/>
        <end position="559"/>
    </location>
</feature>
<accession>A0A0C9WKR7</accession>
<dbReference type="AlphaFoldDB" id="A0A0C9WKR7"/>
<dbReference type="HOGENOM" id="CLU_013901_1_1_1"/>